<dbReference type="EMBL" id="GADI01002741">
    <property type="protein sequence ID" value="JAA71067.1"/>
    <property type="molecule type" value="mRNA"/>
</dbReference>
<feature type="signal peptide" evidence="1">
    <location>
        <begin position="1"/>
        <end position="18"/>
    </location>
</feature>
<feature type="chain" id="PRO_5005518216" evidence="1">
    <location>
        <begin position="19"/>
        <end position="105"/>
    </location>
</feature>
<evidence type="ECO:0000313" key="2">
    <source>
        <dbReference type="EMBL" id="JAA71067.1"/>
    </source>
</evidence>
<reference evidence="2" key="1">
    <citation type="submission" date="2012-12" db="EMBL/GenBank/DDBJ databases">
        <title>Identification and characterization of a phenylalanine ammonia-lyase gene family in Isatis indigotica Fort.</title>
        <authorList>
            <person name="Liu Q."/>
            <person name="Chen J."/>
            <person name="Zhou X."/>
            <person name="Di P."/>
            <person name="Xiao Y."/>
            <person name="Xuan H."/>
            <person name="Zhang L."/>
            <person name="Chen W."/>
        </authorList>
    </citation>
    <scope>NUCLEOTIDE SEQUENCE</scope>
    <source>
        <tissue evidence="2">Salivary gland</tissue>
    </source>
</reference>
<accession>A0A0K8RIU4</accession>
<proteinExistence type="evidence at transcript level"/>
<keyword evidence="1" id="KW-0732">Signal</keyword>
<protein>
    <submittedName>
        <fullName evidence="2">Putative til domain protein</fullName>
    </submittedName>
</protein>
<name>A0A0K8RIU4_IXORI</name>
<sequence>MKIFILVLLVAVLFYVESAETTVCPPGEHPKACNNWNERSTSCDEGSCYQPIPPPCEDCKCYREDDDNCEVKCVCNGDTFRHPNGRCLDPSECPAGSPGLGYAPE</sequence>
<dbReference type="AlphaFoldDB" id="A0A0K8RIU4"/>
<evidence type="ECO:0000256" key="1">
    <source>
        <dbReference type="SAM" id="SignalP"/>
    </source>
</evidence>
<organism evidence="2">
    <name type="scientific">Ixodes ricinus</name>
    <name type="common">Common tick</name>
    <name type="synonym">Acarus ricinus</name>
    <dbReference type="NCBI Taxonomy" id="34613"/>
    <lineage>
        <taxon>Eukaryota</taxon>
        <taxon>Metazoa</taxon>
        <taxon>Ecdysozoa</taxon>
        <taxon>Arthropoda</taxon>
        <taxon>Chelicerata</taxon>
        <taxon>Arachnida</taxon>
        <taxon>Acari</taxon>
        <taxon>Parasitiformes</taxon>
        <taxon>Ixodida</taxon>
        <taxon>Ixodoidea</taxon>
        <taxon>Ixodidae</taxon>
        <taxon>Ixodinae</taxon>
        <taxon>Ixodes</taxon>
    </lineage>
</organism>